<dbReference type="InterPro" id="IPR050188">
    <property type="entry name" value="RluA_PseudoU_synthase"/>
</dbReference>
<dbReference type="InterPro" id="IPR006145">
    <property type="entry name" value="PsdUridine_synth_RsuA/RluA"/>
</dbReference>
<dbReference type="EMBL" id="MHKY01000016">
    <property type="protein sequence ID" value="OGY99146.1"/>
    <property type="molecule type" value="Genomic_DNA"/>
</dbReference>
<evidence type="ECO:0000256" key="1">
    <source>
        <dbReference type="ARBA" id="ARBA00010876"/>
    </source>
</evidence>
<dbReference type="GO" id="GO:0003723">
    <property type="term" value="F:RNA binding"/>
    <property type="evidence" value="ECO:0007669"/>
    <property type="project" value="InterPro"/>
</dbReference>
<comment type="similarity">
    <text evidence="1">Belongs to the pseudouridine synthase RluA family.</text>
</comment>
<dbReference type="PANTHER" id="PTHR21600:SF44">
    <property type="entry name" value="RIBOSOMAL LARGE SUBUNIT PSEUDOURIDINE SYNTHASE D"/>
    <property type="match status" value="1"/>
</dbReference>
<dbReference type="SUPFAM" id="SSF55120">
    <property type="entry name" value="Pseudouridine synthase"/>
    <property type="match status" value="1"/>
</dbReference>
<accession>A0A1G2CD41</accession>
<dbReference type="InterPro" id="IPR020103">
    <property type="entry name" value="PsdUridine_synth_cat_dom_sf"/>
</dbReference>
<proteinExistence type="inferred from homology"/>
<organism evidence="3 4">
    <name type="scientific">Candidatus Liptonbacteria bacterium RIFCSPHIGHO2_12_FULL_60_13</name>
    <dbReference type="NCBI Taxonomy" id="1798648"/>
    <lineage>
        <taxon>Bacteria</taxon>
        <taxon>Candidatus Liptoniibacteriota</taxon>
    </lineage>
</organism>
<dbReference type="Gene3D" id="3.30.2350.10">
    <property type="entry name" value="Pseudouridine synthase"/>
    <property type="match status" value="1"/>
</dbReference>
<protein>
    <recommendedName>
        <fullName evidence="2">Pseudouridine synthase RsuA/RluA-like domain-containing protein</fullName>
    </recommendedName>
</protein>
<dbReference type="GO" id="GO:0009982">
    <property type="term" value="F:pseudouridine synthase activity"/>
    <property type="evidence" value="ECO:0007669"/>
    <property type="project" value="InterPro"/>
</dbReference>
<gene>
    <name evidence="3" type="ORF">A3E09_00860</name>
</gene>
<dbReference type="CDD" id="cd02869">
    <property type="entry name" value="PseudoU_synth_RluA_like"/>
    <property type="match status" value="1"/>
</dbReference>
<dbReference type="PANTHER" id="PTHR21600">
    <property type="entry name" value="MITOCHONDRIAL RNA PSEUDOURIDINE SYNTHASE"/>
    <property type="match status" value="1"/>
</dbReference>
<evidence type="ECO:0000313" key="4">
    <source>
        <dbReference type="Proteomes" id="UP000178796"/>
    </source>
</evidence>
<evidence type="ECO:0000313" key="3">
    <source>
        <dbReference type="EMBL" id="OGY99146.1"/>
    </source>
</evidence>
<comment type="caution">
    <text evidence="3">The sequence shown here is derived from an EMBL/GenBank/DDBJ whole genome shotgun (WGS) entry which is preliminary data.</text>
</comment>
<dbReference type="Proteomes" id="UP000178796">
    <property type="component" value="Unassembled WGS sequence"/>
</dbReference>
<dbReference type="AlphaFoldDB" id="A0A1G2CD41"/>
<feature type="domain" description="Pseudouridine synthase RsuA/RluA-like" evidence="2">
    <location>
        <begin position="2"/>
        <end position="115"/>
    </location>
</feature>
<reference evidence="3 4" key="1">
    <citation type="journal article" date="2016" name="Nat. Commun.">
        <title>Thousands of microbial genomes shed light on interconnected biogeochemical processes in an aquifer system.</title>
        <authorList>
            <person name="Anantharaman K."/>
            <person name="Brown C.T."/>
            <person name="Hug L.A."/>
            <person name="Sharon I."/>
            <person name="Castelle C.J."/>
            <person name="Probst A.J."/>
            <person name="Thomas B.C."/>
            <person name="Singh A."/>
            <person name="Wilkins M.J."/>
            <person name="Karaoz U."/>
            <person name="Brodie E.L."/>
            <person name="Williams K.H."/>
            <person name="Hubbard S.S."/>
            <person name="Banfield J.F."/>
        </authorList>
    </citation>
    <scope>NUCLEOTIDE SEQUENCE [LARGE SCALE GENOMIC DNA]</scope>
</reference>
<dbReference type="GO" id="GO:0140098">
    <property type="term" value="F:catalytic activity, acting on RNA"/>
    <property type="evidence" value="ECO:0007669"/>
    <property type="project" value="UniProtKB-ARBA"/>
</dbReference>
<dbReference type="Pfam" id="PF00849">
    <property type="entry name" value="PseudoU_synth_2"/>
    <property type="match status" value="1"/>
</dbReference>
<evidence type="ECO:0000259" key="2">
    <source>
        <dbReference type="Pfam" id="PF00849"/>
    </source>
</evidence>
<sequence length="179" mass="19843">MHRLDKLTSGVMVVARNQESFLRLKELFQSRAVVKVYLALVCGRLKERRGTITGALGRLASSPTKMGILGARGGIRMPKEAVTEYAVLEQFSAAALLEVRPRTGRMHQIRVHLASIGHPVAGDVVYGGTKVCFKELGRQFLHAATLSFAFREGQMLSFSAELPEELKELLEELRKQTAH</sequence>
<name>A0A1G2CD41_9BACT</name>
<dbReference type="GO" id="GO:0000455">
    <property type="term" value="P:enzyme-directed rRNA pseudouridine synthesis"/>
    <property type="evidence" value="ECO:0007669"/>
    <property type="project" value="TreeGrafter"/>
</dbReference>